<dbReference type="EMBL" id="UINC01118624">
    <property type="protein sequence ID" value="SVC91876.1"/>
    <property type="molecule type" value="Genomic_DNA"/>
</dbReference>
<name>A0A382R2G7_9ZZZZ</name>
<dbReference type="AlphaFoldDB" id="A0A382R2G7"/>
<organism evidence="1">
    <name type="scientific">marine metagenome</name>
    <dbReference type="NCBI Taxonomy" id="408172"/>
    <lineage>
        <taxon>unclassified sequences</taxon>
        <taxon>metagenomes</taxon>
        <taxon>ecological metagenomes</taxon>
    </lineage>
</organism>
<reference evidence="1" key="1">
    <citation type="submission" date="2018-05" db="EMBL/GenBank/DDBJ databases">
        <authorList>
            <person name="Lanie J.A."/>
            <person name="Ng W.-L."/>
            <person name="Kazmierczak K.M."/>
            <person name="Andrzejewski T.M."/>
            <person name="Davidsen T.M."/>
            <person name="Wayne K.J."/>
            <person name="Tettelin H."/>
            <person name="Glass J.I."/>
            <person name="Rusch D."/>
            <person name="Podicherti R."/>
            <person name="Tsui H.-C.T."/>
            <person name="Winkler M.E."/>
        </authorList>
    </citation>
    <scope>NUCLEOTIDE SEQUENCE</scope>
</reference>
<proteinExistence type="predicted"/>
<accession>A0A382R2G7</accession>
<sequence length="52" mass="5934">MKHPFTGKPLIYKTSPSGFMVYSLDENQVDDNGTEAVPETEDKGDLVWRYPE</sequence>
<evidence type="ECO:0000313" key="1">
    <source>
        <dbReference type="EMBL" id="SVC91876.1"/>
    </source>
</evidence>
<gene>
    <name evidence="1" type="ORF">METZ01_LOCUS344730</name>
</gene>
<protein>
    <submittedName>
        <fullName evidence="1">Uncharacterized protein</fullName>
    </submittedName>
</protein>